<evidence type="ECO:0000313" key="3">
    <source>
        <dbReference type="Proteomes" id="UP001516662"/>
    </source>
</evidence>
<dbReference type="EMBL" id="JADCLJ010000009">
    <property type="protein sequence ID" value="MBE4907370.1"/>
    <property type="molecule type" value="Genomic_DNA"/>
</dbReference>
<keyword evidence="3" id="KW-1185">Reference proteome</keyword>
<protein>
    <recommendedName>
        <fullName evidence="4">Spore coat protein</fullName>
    </recommendedName>
</protein>
<gene>
    <name evidence="2" type="ORF">IMZ08_04750</name>
</gene>
<dbReference type="Proteomes" id="UP001516662">
    <property type="component" value="Unassembled WGS sequence"/>
</dbReference>
<reference evidence="2 3" key="1">
    <citation type="submission" date="2020-10" db="EMBL/GenBank/DDBJ databases">
        <title>Bacillus sp. HD4P25, an endophyte from a halophyte.</title>
        <authorList>
            <person name="Sun J.-Q."/>
        </authorList>
    </citation>
    <scope>NUCLEOTIDE SEQUENCE [LARGE SCALE GENOMIC DNA]</scope>
    <source>
        <strain evidence="2 3">YIM 93174</strain>
    </source>
</reference>
<evidence type="ECO:0000256" key="1">
    <source>
        <dbReference type="SAM" id="MobiDB-lite"/>
    </source>
</evidence>
<evidence type="ECO:0008006" key="4">
    <source>
        <dbReference type="Google" id="ProtNLM"/>
    </source>
</evidence>
<feature type="compositionally biased region" description="Low complexity" evidence="1">
    <location>
        <begin position="78"/>
        <end position="103"/>
    </location>
</feature>
<name>A0ABR9QFU8_9BACI</name>
<sequence length="103" mass="11993">MQQQQNVNQNQQVMSQAPNVITTKDLLYLSDMMSWNLMALKKAHFLAGQCQIPELSQALDKAGQMHQRHYEKILGHLQNTNQPTQGMMQQQQQQNQQQNQQMQ</sequence>
<dbReference type="RefSeq" id="WP_193534856.1">
    <property type="nucleotide sequence ID" value="NZ_JADCLJ010000009.1"/>
</dbReference>
<proteinExistence type="predicted"/>
<accession>A0ABR9QFU8</accession>
<feature type="region of interest" description="Disordered" evidence="1">
    <location>
        <begin position="75"/>
        <end position="103"/>
    </location>
</feature>
<comment type="caution">
    <text evidence="2">The sequence shown here is derived from an EMBL/GenBank/DDBJ whole genome shotgun (WGS) entry which is preliminary data.</text>
</comment>
<organism evidence="2 3">
    <name type="scientific">Litchfieldia luteola</name>
    <dbReference type="NCBI Taxonomy" id="682179"/>
    <lineage>
        <taxon>Bacteria</taxon>
        <taxon>Bacillati</taxon>
        <taxon>Bacillota</taxon>
        <taxon>Bacilli</taxon>
        <taxon>Bacillales</taxon>
        <taxon>Bacillaceae</taxon>
        <taxon>Litchfieldia</taxon>
    </lineage>
</organism>
<evidence type="ECO:0000313" key="2">
    <source>
        <dbReference type="EMBL" id="MBE4907370.1"/>
    </source>
</evidence>